<proteinExistence type="predicted"/>
<comment type="caution">
    <text evidence="1">The sequence shown here is derived from an EMBL/GenBank/DDBJ whole genome shotgun (WGS) entry which is preliminary data.</text>
</comment>
<name>A0A7J0CH21_STRMI</name>
<dbReference type="EMBL" id="BLWD01000001">
    <property type="protein sequence ID" value="GFN01801.1"/>
    <property type="molecule type" value="Genomic_DNA"/>
</dbReference>
<protein>
    <submittedName>
        <fullName evidence="1">Uncharacterized protein</fullName>
    </submittedName>
</protein>
<gene>
    <name evidence="1" type="ORF">Smic_03570</name>
</gene>
<reference evidence="1 2" key="1">
    <citation type="submission" date="2020-05" db="EMBL/GenBank/DDBJ databases">
        <title>Whole genome shotgun sequence of Streptomyces microflavus NBRC 13062.</title>
        <authorList>
            <person name="Komaki H."/>
            <person name="Tamura T."/>
        </authorList>
    </citation>
    <scope>NUCLEOTIDE SEQUENCE [LARGE SCALE GENOMIC DNA]</scope>
    <source>
        <strain evidence="1 2">NBRC 13062</strain>
    </source>
</reference>
<organism evidence="1 2">
    <name type="scientific">Streptomyces microflavus</name>
    <name type="common">Streptomyces lipmanii</name>
    <dbReference type="NCBI Taxonomy" id="1919"/>
    <lineage>
        <taxon>Bacteria</taxon>
        <taxon>Bacillati</taxon>
        <taxon>Actinomycetota</taxon>
        <taxon>Actinomycetes</taxon>
        <taxon>Kitasatosporales</taxon>
        <taxon>Streptomycetaceae</taxon>
        <taxon>Streptomyces</taxon>
    </lineage>
</organism>
<dbReference type="Proteomes" id="UP000498740">
    <property type="component" value="Unassembled WGS sequence"/>
</dbReference>
<evidence type="ECO:0000313" key="2">
    <source>
        <dbReference type="Proteomes" id="UP000498740"/>
    </source>
</evidence>
<sequence>MYAVALAYFAFYSRHRLVAAAPEEEFAALAAAEAELKRD</sequence>
<evidence type="ECO:0000313" key="1">
    <source>
        <dbReference type="EMBL" id="GFN01801.1"/>
    </source>
</evidence>
<dbReference type="AlphaFoldDB" id="A0A7J0CH21"/>
<accession>A0A7J0CH21</accession>